<dbReference type="InterPro" id="IPR052548">
    <property type="entry name" value="Type_VII_TA_antitoxin"/>
</dbReference>
<dbReference type="Proteomes" id="UP000283341">
    <property type="component" value="Unassembled WGS sequence"/>
</dbReference>
<accession>A0A412IKX6</accession>
<dbReference type="Gene3D" id="3.30.460.10">
    <property type="entry name" value="Beta Polymerase, domain 2"/>
    <property type="match status" value="1"/>
</dbReference>
<protein>
    <submittedName>
        <fullName evidence="2">Nucleotidyltransferase domain-containing protein</fullName>
    </submittedName>
</protein>
<evidence type="ECO:0000259" key="1">
    <source>
        <dbReference type="Pfam" id="PF01909"/>
    </source>
</evidence>
<dbReference type="SUPFAM" id="SSF81301">
    <property type="entry name" value="Nucleotidyltransferase"/>
    <property type="match status" value="1"/>
</dbReference>
<dbReference type="PANTHER" id="PTHR33933">
    <property type="entry name" value="NUCLEOTIDYLTRANSFERASE"/>
    <property type="match status" value="1"/>
</dbReference>
<proteinExistence type="predicted"/>
<dbReference type="RefSeq" id="WP_118402249.1">
    <property type="nucleotide sequence ID" value="NZ_JADNFX010000027.1"/>
</dbReference>
<organism evidence="2 3">
    <name type="scientific">Bacteroides cellulosilyticus</name>
    <dbReference type="NCBI Taxonomy" id="246787"/>
    <lineage>
        <taxon>Bacteria</taxon>
        <taxon>Pseudomonadati</taxon>
        <taxon>Bacteroidota</taxon>
        <taxon>Bacteroidia</taxon>
        <taxon>Bacteroidales</taxon>
        <taxon>Bacteroidaceae</taxon>
        <taxon>Bacteroides</taxon>
    </lineage>
</organism>
<dbReference type="InterPro" id="IPR002934">
    <property type="entry name" value="Polymerase_NTP_transf_dom"/>
</dbReference>
<comment type="caution">
    <text evidence="2">The sequence shown here is derived from an EMBL/GenBank/DDBJ whole genome shotgun (WGS) entry which is preliminary data.</text>
</comment>
<sequence length="107" mass="12170">MKRNFNKVFSSLKKIAKANLPAGTQVLLYGSRARGDANETSDWDVLIILDKDKLEKSDYDNVSFPFTALGWDLNERINPVLYTFKEWAASSFTPFYKNVKEEGVALT</sequence>
<feature type="domain" description="Polymerase nucleotidyl transferase" evidence="1">
    <location>
        <begin position="11"/>
        <end position="59"/>
    </location>
</feature>
<evidence type="ECO:0000313" key="3">
    <source>
        <dbReference type="Proteomes" id="UP000283341"/>
    </source>
</evidence>
<gene>
    <name evidence="2" type="ORF">DWX97_07910</name>
</gene>
<dbReference type="EMBL" id="QRVJ01000004">
    <property type="protein sequence ID" value="RGS38268.1"/>
    <property type="molecule type" value="Genomic_DNA"/>
</dbReference>
<dbReference type="PANTHER" id="PTHR33933:SF1">
    <property type="entry name" value="PROTEIN ADENYLYLTRANSFERASE MNTA-RELATED"/>
    <property type="match status" value="1"/>
</dbReference>
<dbReference type="Pfam" id="PF01909">
    <property type="entry name" value="NTP_transf_2"/>
    <property type="match status" value="1"/>
</dbReference>
<reference evidence="2 3" key="1">
    <citation type="submission" date="2018-08" db="EMBL/GenBank/DDBJ databases">
        <title>A genome reference for cultivated species of the human gut microbiota.</title>
        <authorList>
            <person name="Zou Y."/>
            <person name="Xue W."/>
            <person name="Luo G."/>
        </authorList>
    </citation>
    <scope>NUCLEOTIDE SEQUENCE [LARGE SCALE GENOMIC DNA]</scope>
    <source>
        <strain evidence="2 3">AF22-3AC</strain>
    </source>
</reference>
<dbReference type="InterPro" id="IPR043519">
    <property type="entry name" value="NT_sf"/>
</dbReference>
<dbReference type="GO" id="GO:0016779">
    <property type="term" value="F:nucleotidyltransferase activity"/>
    <property type="evidence" value="ECO:0007669"/>
    <property type="project" value="InterPro"/>
</dbReference>
<name>A0A412IKX6_9BACE</name>
<evidence type="ECO:0000313" key="2">
    <source>
        <dbReference type="EMBL" id="RGS38268.1"/>
    </source>
</evidence>
<dbReference type="CDD" id="cd05403">
    <property type="entry name" value="NT_KNTase_like"/>
    <property type="match status" value="1"/>
</dbReference>
<keyword evidence="2" id="KW-0808">Transferase</keyword>
<dbReference type="AlphaFoldDB" id="A0A412IKX6"/>